<keyword evidence="7" id="KW-1185">Reference proteome</keyword>
<name>A0AA38FNY5_TAXCH</name>
<evidence type="ECO:0000256" key="4">
    <source>
        <dbReference type="SAM" id="MobiDB-lite"/>
    </source>
</evidence>
<sequence length="209" mass="23918">MKSERLRVALEGWNQCNEVEAEAPSMGSPWGGLLFVLGKILGEQRPRSNLSVPVYLRSHLVIIMDFKRPNQKRQRRPNNEESEKQREKESKRPRTDDNRDEVREFFALVDRIQEMQSLFKEIRMNGVCARDISSPQENVGANVTASKSPWEPSFEAEDFFSPPCKGRKIAQADLTCEQKNAVSSGVTEKPDNDKYMAVRNFDLNVEPTS</sequence>
<dbReference type="InterPro" id="IPR056122">
    <property type="entry name" value="DUF7705"/>
</dbReference>
<dbReference type="AlphaFoldDB" id="A0AA38FNY5"/>
<evidence type="ECO:0000313" key="7">
    <source>
        <dbReference type="Proteomes" id="UP000824469"/>
    </source>
</evidence>
<evidence type="ECO:0000256" key="1">
    <source>
        <dbReference type="ARBA" id="ARBA00004123"/>
    </source>
</evidence>
<dbReference type="Pfam" id="PF24804">
    <property type="entry name" value="DUF7705"/>
    <property type="match status" value="1"/>
</dbReference>
<comment type="subcellular location">
    <subcellularLocation>
        <location evidence="1">Nucleus</location>
    </subcellularLocation>
</comment>
<proteinExistence type="inferred from homology"/>
<dbReference type="InterPro" id="IPR031425">
    <property type="entry name" value="NPR1/NH1-interacting"/>
</dbReference>
<evidence type="ECO:0000313" key="6">
    <source>
        <dbReference type="EMBL" id="KAH9307765.1"/>
    </source>
</evidence>
<evidence type="ECO:0000259" key="5">
    <source>
        <dbReference type="Pfam" id="PF24804"/>
    </source>
</evidence>
<dbReference type="GO" id="GO:0005634">
    <property type="term" value="C:nucleus"/>
    <property type="evidence" value="ECO:0007669"/>
    <property type="project" value="UniProtKB-SubCell"/>
</dbReference>
<evidence type="ECO:0000256" key="3">
    <source>
        <dbReference type="ARBA" id="ARBA00023242"/>
    </source>
</evidence>
<dbReference type="GO" id="GO:0010112">
    <property type="term" value="P:regulation of systemic acquired resistance"/>
    <property type="evidence" value="ECO:0007669"/>
    <property type="project" value="InterPro"/>
</dbReference>
<organism evidence="6 7">
    <name type="scientific">Taxus chinensis</name>
    <name type="common">Chinese yew</name>
    <name type="synonym">Taxus wallichiana var. chinensis</name>
    <dbReference type="NCBI Taxonomy" id="29808"/>
    <lineage>
        <taxon>Eukaryota</taxon>
        <taxon>Viridiplantae</taxon>
        <taxon>Streptophyta</taxon>
        <taxon>Embryophyta</taxon>
        <taxon>Tracheophyta</taxon>
        <taxon>Spermatophyta</taxon>
        <taxon>Pinopsida</taxon>
        <taxon>Pinidae</taxon>
        <taxon>Conifers II</taxon>
        <taxon>Cupressales</taxon>
        <taxon>Taxaceae</taxon>
        <taxon>Taxus</taxon>
    </lineage>
</organism>
<feature type="domain" description="DUF7705" evidence="5">
    <location>
        <begin position="1"/>
        <end position="31"/>
    </location>
</feature>
<comment type="similarity">
    <text evidence="2">Belongs to the NPR1-interactor family.</text>
</comment>
<comment type="caution">
    <text evidence="6">The sequence shown here is derived from an EMBL/GenBank/DDBJ whole genome shotgun (WGS) entry which is preliminary data.</text>
</comment>
<dbReference type="EMBL" id="JAHRHJ020000007">
    <property type="protein sequence ID" value="KAH9307765.1"/>
    <property type="molecule type" value="Genomic_DNA"/>
</dbReference>
<evidence type="ECO:0000256" key="2">
    <source>
        <dbReference type="ARBA" id="ARBA00009937"/>
    </source>
</evidence>
<dbReference type="Pfam" id="PF15699">
    <property type="entry name" value="NPR1_interact"/>
    <property type="match status" value="1"/>
</dbReference>
<dbReference type="Proteomes" id="UP000824469">
    <property type="component" value="Unassembled WGS sequence"/>
</dbReference>
<feature type="compositionally biased region" description="Basic and acidic residues" evidence="4">
    <location>
        <begin position="77"/>
        <end position="98"/>
    </location>
</feature>
<feature type="region of interest" description="Disordered" evidence="4">
    <location>
        <begin position="67"/>
        <end position="98"/>
    </location>
</feature>
<gene>
    <name evidence="6" type="ORF">KI387_035676</name>
</gene>
<protein>
    <recommendedName>
        <fullName evidence="5">DUF7705 domain-containing protein</fullName>
    </recommendedName>
</protein>
<reference evidence="6 7" key="1">
    <citation type="journal article" date="2021" name="Nat. Plants">
        <title>The Taxus genome provides insights into paclitaxel biosynthesis.</title>
        <authorList>
            <person name="Xiong X."/>
            <person name="Gou J."/>
            <person name="Liao Q."/>
            <person name="Li Y."/>
            <person name="Zhou Q."/>
            <person name="Bi G."/>
            <person name="Li C."/>
            <person name="Du R."/>
            <person name="Wang X."/>
            <person name="Sun T."/>
            <person name="Guo L."/>
            <person name="Liang H."/>
            <person name="Lu P."/>
            <person name="Wu Y."/>
            <person name="Zhang Z."/>
            <person name="Ro D.K."/>
            <person name="Shang Y."/>
            <person name="Huang S."/>
            <person name="Yan J."/>
        </authorList>
    </citation>
    <scope>NUCLEOTIDE SEQUENCE [LARGE SCALE GENOMIC DNA]</scope>
    <source>
        <strain evidence="6">Ta-2019</strain>
    </source>
</reference>
<accession>A0AA38FNY5</accession>
<keyword evidence="3" id="KW-0539">Nucleus</keyword>